<evidence type="ECO:0000313" key="3">
    <source>
        <dbReference type="Proteomes" id="UP000252586"/>
    </source>
</evidence>
<protein>
    <submittedName>
        <fullName evidence="2">Uncharacterized protein</fullName>
    </submittedName>
</protein>
<proteinExistence type="predicted"/>
<evidence type="ECO:0000256" key="1">
    <source>
        <dbReference type="SAM" id="Phobius"/>
    </source>
</evidence>
<feature type="transmembrane region" description="Helical" evidence="1">
    <location>
        <begin position="40"/>
        <end position="65"/>
    </location>
</feature>
<dbReference type="RefSeq" id="WP_067514721.1">
    <property type="nucleotide sequence ID" value="NZ_CP107943.1"/>
</dbReference>
<dbReference type="Proteomes" id="UP000252586">
    <property type="component" value="Unassembled WGS sequence"/>
</dbReference>
<evidence type="ECO:0000313" key="2">
    <source>
        <dbReference type="EMBL" id="RBO79527.1"/>
    </source>
</evidence>
<dbReference type="AlphaFoldDB" id="A0A366CUV7"/>
<organism evidence="2 3">
    <name type="scientific">Nocardia puris</name>
    <dbReference type="NCBI Taxonomy" id="208602"/>
    <lineage>
        <taxon>Bacteria</taxon>
        <taxon>Bacillati</taxon>
        <taxon>Actinomycetota</taxon>
        <taxon>Actinomycetes</taxon>
        <taxon>Mycobacteriales</taxon>
        <taxon>Nocardiaceae</taxon>
        <taxon>Nocardia</taxon>
    </lineage>
</organism>
<keyword evidence="3" id="KW-1185">Reference proteome</keyword>
<sequence>MDDTLHRLIRTKKILAGLVLFMVGASLMTFGQIIPTVRELGWLAIVPWNELGVLLVGAGLLGIWLDSYFEREKQAADDERLDRMLTKHAPTIKDAVLKGFAFEDKDLRRVATPELLDDIITNSLAMRLGNREFARELYTDIRDQAVRSVERWHDVKISVRLSMLKRSAEGASPTTAADPSRLVVTIRHEHTTVPSSNVRRFVSLSDIDEYRDLTQDPASTFAWYYRPGNGVDAGTTEAFELVQFTVDGDERPIRRTARKGAQTYSVNLGIPEDERDQERTISYTYRLVPAAHNRLLHFDIDQPSRGVDIELDYSDTDIAYVNMIDFIASSQKSTAIRSPDTVPGKMIGLQFDGWVMPRSGVAFVWVMKDELDAGGDTRLV</sequence>
<keyword evidence="1" id="KW-1133">Transmembrane helix</keyword>
<feature type="transmembrane region" description="Helical" evidence="1">
    <location>
        <begin position="14"/>
        <end position="34"/>
    </location>
</feature>
<keyword evidence="1" id="KW-0472">Membrane</keyword>
<comment type="caution">
    <text evidence="2">The sequence shown here is derived from an EMBL/GenBank/DDBJ whole genome shotgun (WGS) entry which is preliminary data.</text>
</comment>
<reference evidence="2 3" key="1">
    <citation type="submission" date="2018-06" db="EMBL/GenBank/DDBJ databases">
        <title>Genomic Encyclopedia of Type Strains, Phase IV (KMG-IV): sequencing the most valuable type-strain genomes for metagenomic binning, comparative biology and taxonomic classification.</title>
        <authorList>
            <person name="Goeker M."/>
        </authorList>
    </citation>
    <scope>NUCLEOTIDE SEQUENCE [LARGE SCALE GENOMIC DNA]</scope>
    <source>
        <strain evidence="2 3">DSM 44599</strain>
    </source>
</reference>
<dbReference type="EMBL" id="QNRE01000038">
    <property type="protein sequence ID" value="RBO79527.1"/>
    <property type="molecule type" value="Genomic_DNA"/>
</dbReference>
<accession>A0A366CUV7</accession>
<dbReference type="OrthoDB" id="3453448at2"/>
<keyword evidence="1" id="KW-0812">Transmembrane</keyword>
<gene>
    <name evidence="2" type="ORF">DFR74_1381</name>
</gene>
<name>A0A366CUV7_9NOCA</name>